<accession>B1FE96</accession>
<protein>
    <submittedName>
        <fullName evidence="2">Uncharacterized protein</fullName>
    </submittedName>
</protein>
<evidence type="ECO:0000313" key="3">
    <source>
        <dbReference type="Proteomes" id="UP000005463"/>
    </source>
</evidence>
<evidence type="ECO:0000313" key="2">
    <source>
        <dbReference type="EMBL" id="EDT04123.1"/>
    </source>
</evidence>
<dbReference type="Proteomes" id="UP000005463">
    <property type="component" value="Unassembled WGS sequence"/>
</dbReference>
<reference evidence="2 3" key="1">
    <citation type="submission" date="2008-03" db="EMBL/GenBank/DDBJ databases">
        <title>Sequencing of the draft genome and assembly of Burkholderia ambifaria IOP40-10.</title>
        <authorList>
            <consortium name="US DOE Joint Genome Institute (JGI-PGF)"/>
            <person name="Copeland A."/>
            <person name="Lucas S."/>
            <person name="Lapidus A."/>
            <person name="Glavina del Rio T."/>
            <person name="Dalin E."/>
            <person name="Tice H."/>
            <person name="Bruce D."/>
            <person name="Goodwin L."/>
            <person name="Pitluck S."/>
            <person name="Larimer F."/>
            <person name="Land M.L."/>
            <person name="Hauser L."/>
            <person name="Tiedje J."/>
            <person name="Richardson P."/>
        </authorList>
    </citation>
    <scope>NUCLEOTIDE SEQUENCE [LARGE SCALE GENOMIC DNA]</scope>
    <source>
        <strain evidence="2 3">IOP40-10</strain>
    </source>
</reference>
<feature type="signal peptide" evidence="1">
    <location>
        <begin position="1"/>
        <end position="25"/>
    </location>
</feature>
<dbReference type="AlphaFoldDB" id="B1FE96"/>
<feature type="chain" id="PRO_5002761626" evidence="1">
    <location>
        <begin position="26"/>
        <end position="416"/>
    </location>
</feature>
<keyword evidence="1" id="KW-0732">Signal</keyword>
<sequence>MRMRNLLSIGLATLVMACLTHTAGASELNITAKYTGYESGVGQFQNTTPSSGVCSMNPSLCSNGYFSLQFPWPGNQGWDLVANKKVVVPDTDPRQGIYFGFDASDHSVQVINSKTGESHSVSLSIDGIAWGGNNITSTARKDGDGPEGQLPFPKGSNCNPHPVHWFPQWDQWFGMYTAVTHQPTVCYVLFGKTNPNDADAHIRNVSMHYSLTMHKPWTWASGTYTGSYVYKVGPGGDLDFGDNIDYSTYGDVRINLTLTVSPNMYVRFNAGPDGVVNANLQPPSGWLNWQGKMPPYLSTDVPFDFGASGPVKIHLANCDHPVGDTCGIVDLNGSGSPLGVDALLTDNRLTDDSGKQAIHSRLSTQERVFKPNTEAGGTGIYPAHLLLKTQDGVTQQMQRGHHYGGHMTIVFDSNVN</sequence>
<gene>
    <name evidence="2" type="ORF">BamIOP4010DRAFT_2356</name>
</gene>
<proteinExistence type="predicted"/>
<name>B1FE96_9BURK</name>
<dbReference type="PATRIC" id="fig|396596.7.peg.5424"/>
<dbReference type="PROSITE" id="PS51257">
    <property type="entry name" value="PROKAR_LIPOPROTEIN"/>
    <property type="match status" value="1"/>
</dbReference>
<dbReference type="EMBL" id="ABLC01000046">
    <property type="protein sequence ID" value="EDT04123.1"/>
    <property type="molecule type" value="Genomic_DNA"/>
</dbReference>
<evidence type="ECO:0000256" key="1">
    <source>
        <dbReference type="SAM" id="SignalP"/>
    </source>
</evidence>
<organism evidence="2 3">
    <name type="scientific">Burkholderia ambifaria IOP40-10</name>
    <dbReference type="NCBI Taxonomy" id="396596"/>
    <lineage>
        <taxon>Bacteria</taxon>
        <taxon>Pseudomonadati</taxon>
        <taxon>Pseudomonadota</taxon>
        <taxon>Betaproteobacteria</taxon>
        <taxon>Burkholderiales</taxon>
        <taxon>Burkholderiaceae</taxon>
        <taxon>Burkholderia</taxon>
        <taxon>Burkholderia cepacia complex</taxon>
    </lineage>
</organism>
<comment type="caution">
    <text evidence="2">The sequence shown here is derived from an EMBL/GenBank/DDBJ whole genome shotgun (WGS) entry which is preliminary data.</text>
</comment>